<feature type="region of interest" description="Disordered" evidence="1">
    <location>
        <begin position="26"/>
        <end position="48"/>
    </location>
</feature>
<evidence type="ECO:0000313" key="2">
    <source>
        <dbReference type="EMBL" id="MDC7675171.1"/>
    </source>
</evidence>
<evidence type="ECO:0000313" key="3">
    <source>
        <dbReference type="Proteomes" id="UP001218579"/>
    </source>
</evidence>
<dbReference type="NCBIfam" id="NF033522">
    <property type="entry name" value="lasso_benenodin"/>
    <property type="match status" value="1"/>
</dbReference>
<dbReference type="InterPro" id="IPR049805">
    <property type="entry name" value="Lasso_benenodin"/>
</dbReference>
<keyword evidence="3" id="KW-1185">Reference proteome</keyword>
<comment type="caution">
    <text evidence="2">The sequence shown here is derived from an EMBL/GenBank/DDBJ whole genome shotgun (WGS) entry which is preliminary data.</text>
</comment>
<sequence>MNTQTEKTTDFAPLVEDIIELGVASVDTLGPPGSGEANGFQPTGISED</sequence>
<accession>A0ABT5HG17</accession>
<proteinExistence type="predicted"/>
<reference evidence="2 3" key="1">
    <citation type="submission" date="2023-01" db="EMBL/GenBank/DDBJ databases">
        <title>Novel species of the genus Asticcacaulis isolated from rivers.</title>
        <authorList>
            <person name="Lu H."/>
        </authorList>
    </citation>
    <scope>NUCLEOTIDE SEQUENCE [LARGE SCALE GENOMIC DNA]</scope>
    <source>
        <strain evidence="2 3">LKC15W</strain>
    </source>
</reference>
<dbReference type="RefSeq" id="WP_272743481.1">
    <property type="nucleotide sequence ID" value="NZ_JAQQKV010000001.1"/>
</dbReference>
<dbReference type="EMBL" id="JAQQKV010000001">
    <property type="protein sequence ID" value="MDC7675171.1"/>
    <property type="molecule type" value="Genomic_DNA"/>
</dbReference>
<dbReference type="Pfam" id="PF24178">
    <property type="entry name" value="Subterisin"/>
    <property type="match status" value="1"/>
</dbReference>
<gene>
    <name evidence="2" type="ORF">PQU98_03460</name>
</gene>
<evidence type="ECO:0000256" key="1">
    <source>
        <dbReference type="SAM" id="MobiDB-lite"/>
    </source>
</evidence>
<organism evidence="2 3">
    <name type="scientific">Asticcacaulis machinosus</name>
    <dbReference type="NCBI Taxonomy" id="2984211"/>
    <lineage>
        <taxon>Bacteria</taxon>
        <taxon>Pseudomonadati</taxon>
        <taxon>Pseudomonadota</taxon>
        <taxon>Alphaproteobacteria</taxon>
        <taxon>Caulobacterales</taxon>
        <taxon>Caulobacteraceae</taxon>
        <taxon>Asticcacaulis</taxon>
    </lineage>
</organism>
<dbReference type="Proteomes" id="UP001218579">
    <property type="component" value="Unassembled WGS sequence"/>
</dbReference>
<name>A0ABT5HG17_9CAUL</name>
<protein>
    <submittedName>
        <fullName evidence="2">Benenodin family lasso peptide</fullName>
    </submittedName>
</protein>